<keyword evidence="5" id="KW-1185">Reference proteome</keyword>
<dbReference type="PANTHER" id="PTHR31956:SF8">
    <property type="entry name" value="ACID PHOSPHATASE PHOA (AFU_ORTHOLOGUE AFUA_1G03570)"/>
    <property type="match status" value="1"/>
</dbReference>
<evidence type="ECO:0000256" key="1">
    <source>
        <dbReference type="ARBA" id="ARBA00022801"/>
    </source>
</evidence>
<feature type="chain" id="PRO_5040198993" evidence="3">
    <location>
        <begin position="23"/>
        <end position="328"/>
    </location>
</feature>
<organism evidence="4 5">
    <name type="scientific">Ambispora gerdemannii</name>
    <dbReference type="NCBI Taxonomy" id="144530"/>
    <lineage>
        <taxon>Eukaryota</taxon>
        <taxon>Fungi</taxon>
        <taxon>Fungi incertae sedis</taxon>
        <taxon>Mucoromycota</taxon>
        <taxon>Glomeromycotina</taxon>
        <taxon>Glomeromycetes</taxon>
        <taxon>Archaeosporales</taxon>
        <taxon>Ambisporaceae</taxon>
        <taxon>Ambispora</taxon>
    </lineage>
</organism>
<feature type="transmembrane region" description="Helical" evidence="2">
    <location>
        <begin position="308"/>
        <end position="327"/>
    </location>
</feature>
<name>A0A9N8VNK4_9GLOM</name>
<keyword evidence="2" id="KW-0472">Membrane</keyword>
<dbReference type="Gene3D" id="3.40.720.10">
    <property type="entry name" value="Alkaline Phosphatase, subunit A"/>
    <property type="match status" value="1"/>
</dbReference>
<keyword evidence="2" id="KW-1133">Transmembrane helix</keyword>
<evidence type="ECO:0000256" key="3">
    <source>
        <dbReference type="SAM" id="SignalP"/>
    </source>
</evidence>
<dbReference type="EMBL" id="CAJVPL010000180">
    <property type="protein sequence ID" value="CAG8460892.1"/>
    <property type="molecule type" value="Genomic_DNA"/>
</dbReference>
<dbReference type="GO" id="GO:0016788">
    <property type="term" value="F:hydrolase activity, acting on ester bonds"/>
    <property type="evidence" value="ECO:0007669"/>
    <property type="project" value="InterPro"/>
</dbReference>
<dbReference type="InterPro" id="IPR017850">
    <property type="entry name" value="Alkaline_phosphatase_core_sf"/>
</dbReference>
<dbReference type="InterPro" id="IPR007312">
    <property type="entry name" value="Phosphoesterase"/>
</dbReference>
<dbReference type="SUPFAM" id="SSF53649">
    <property type="entry name" value="Alkaline phosphatase-like"/>
    <property type="match status" value="1"/>
</dbReference>
<comment type="caution">
    <text evidence="4">The sequence shown here is derived from an EMBL/GenBank/DDBJ whole genome shotgun (WGS) entry which is preliminary data.</text>
</comment>
<protein>
    <submittedName>
        <fullName evidence="4">10023_t:CDS:1</fullName>
    </submittedName>
</protein>
<reference evidence="4" key="1">
    <citation type="submission" date="2021-06" db="EMBL/GenBank/DDBJ databases">
        <authorList>
            <person name="Kallberg Y."/>
            <person name="Tangrot J."/>
            <person name="Rosling A."/>
        </authorList>
    </citation>
    <scope>NUCLEOTIDE SEQUENCE</scope>
    <source>
        <strain evidence="4">MT106</strain>
    </source>
</reference>
<dbReference type="OrthoDB" id="5135119at2759"/>
<keyword evidence="1" id="KW-0378">Hydrolase</keyword>
<sequence>MLTKSLSSLLLVSLTALAGLNAQGTNVTTNNGSVSVNTGNSNVTVTPTNVTVSTGNTTVSTGNTTTVSTNTTNSNGNVGGEKKSKGIAFDHVFIIVFENTDFEVAYNEPYFKKLSQQGLFYTNFSAITHPSQPNYFALTAGSTFGVDNNSTNITGLSIADTLEEKNLTWKNYAENFPGNCFLGENNTNKLYVRKHTPFISYANINSNPARCANVANETVYQSDLNKGTIPDYVFYTPNMNNDAHDTNITFAAKYLEGFLTPLLASNSSLPNNTLIIITFDEGSYDNGKGTYTEGGKPSTPVPGAASSIVYSGIMISLLSFTTIFFNLL</sequence>
<gene>
    <name evidence="4" type="ORF">AGERDE_LOCUS2245</name>
</gene>
<dbReference type="PANTHER" id="PTHR31956">
    <property type="entry name" value="NON-SPECIFIC PHOSPHOLIPASE C4-RELATED"/>
    <property type="match status" value="1"/>
</dbReference>
<keyword evidence="3" id="KW-0732">Signal</keyword>
<dbReference type="AlphaFoldDB" id="A0A9N8VNK4"/>
<proteinExistence type="predicted"/>
<feature type="signal peptide" evidence="3">
    <location>
        <begin position="1"/>
        <end position="22"/>
    </location>
</feature>
<evidence type="ECO:0000256" key="2">
    <source>
        <dbReference type="SAM" id="Phobius"/>
    </source>
</evidence>
<accession>A0A9N8VNK4</accession>
<evidence type="ECO:0000313" key="4">
    <source>
        <dbReference type="EMBL" id="CAG8460892.1"/>
    </source>
</evidence>
<evidence type="ECO:0000313" key="5">
    <source>
        <dbReference type="Proteomes" id="UP000789831"/>
    </source>
</evidence>
<keyword evidence="2" id="KW-0812">Transmembrane</keyword>
<dbReference type="Proteomes" id="UP000789831">
    <property type="component" value="Unassembled WGS sequence"/>
</dbReference>
<dbReference type="GO" id="GO:0009395">
    <property type="term" value="P:phospholipid catabolic process"/>
    <property type="evidence" value="ECO:0007669"/>
    <property type="project" value="TreeGrafter"/>
</dbReference>
<dbReference type="Pfam" id="PF04185">
    <property type="entry name" value="Phosphoesterase"/>
    <property type="match status" value="1"/>
</dbReference>